<dbReference type="CDD" id="cd12348">
    <property type="entry name" value="RRM1_SHARP"/>
    <property type="match status" value="1"/>
</dbReference>
<dbReference type="AlphaFoldDB" id="A0A5E4CZI8"/>
<evidence type="ECO:0000313" key="5">
    <source>
        <dbReference type="EMBL" id="VTJ87216.1"/>
    </source>
</evidence>
<dbReference type="PROSITE" id="PS50102">
    <property type="entry name" value="RRM"/>
    <property type="match status" value="4"/>
</dbReference>
<dbReference type="InterPro" id="IPR034172">
    <property type="entry name" value="SHARP_RRM1"/>
</dbReference>
<dbReference type="SUPFAM" id="SSF54928">
    <property type="entry name" value="RNA-binding domain, RBD"/>
    <property type="match status" value="2"/>
</dbReference>
<evidence type="ECO:0000256" key="2">
    <source>
        <dbReference type="PROSITE-ProRule" id="PRU00176"/>
    </source>
</evidence>
<dbReference type="FunFam" id="3.30.70.330:FF:000150">
    <property type="entry name" value="msx2-interacting protein-like isoform X1"/>
    <property type="match status" value="1"/>
</dbReference>
<dbReference type="Proteomes" id="UP000335636">
    <property type="component" value="Unassembled WGS sequence"/>
</dbReference>
<gene>
    <name evidence="5" type="ORF">MONAX_5E013081</name>
</gene>
<dbReference type="InterPro" id="IPR034174">
    <property type="entry name" value="SHARP_RRM3"/>
</dbReference>
<dbReference type="CDD" id="cd12351">
    <property type="entry name" value="RRM4_SHARP"/>
    <property type="match status" value="1"/>
</dbReference>
<protein>
    <recommendedName>
        <fullName evidence="4">RRM domain-containing protein</fullName>
    </recommendedName>
</protein>
<comment type="caution">
    <text evidence="5">The sequence shown here is derived from an EMBL/GenBank/DDBJ whole genome shotgun (WGS) entry which is preliminary data.</text>
</comment>
<feature type="compositionally biased region" description="Polar residues" evidence="3">
    <location>
        <begin position="311"/>
        <end position="327"/>
    </location>
</feature>
<evidence type="ECO:0000259" key="4">
    <source>
        <dbReference type="PROSITE" id="PS50102"/>
    </source>
</evidence>
<dbReference type="GO" id="GO:0003723">
    <property type="term" value="F:RNA binding"/>
    <property type="evidence" value="ECO:0007669"/>
    <property type="project" value="UniProtKB-UniRule"/>
</dbReference>
<dbReference type="InterPro" id="IPR034175">
    <property type="entry name" value="SHARP_RRM4"/>
</dbReference>
<dbReference type="Pfam" id="PF00076">
    <property type="entry name" value="RRM_1"/>
    <property type="match status" value="4"/>
</dbReference>
<feature type="domain" description="RRM" evidence="4">
    <location>
        <begin position="441"/>
        <end position="516"/>
    </location>
</feature>
<feature type="compositionally biased region" description="Basic and acidic residues" evidence="3">
    <location>
        <begin position="216"/>
        <end position="228"/>
    </location>
</feature>
<sequence length="591" mass="66491">MVRETRHLWVGNLPENVGEEKIIEHFKRYGRVESVKILPKRGSEGGVAAFVDFVDIKSAQKAHNSVNKMGDRDLRADYNEPGTIPSAARDLDDTVSIASRSREVSGFRGGESLHAREGRYERRLDGASDNREHAYEHSAYGHHERGTGAFDRTRHYDQDYYRDPREGTLQHGLYYTSRSRSPNCFDAHDPGYEPRAREQFTLPSVVHRDIYRDDITREVRGRRPERNYQHSRSRSPHSSQSRNQSPQRLASQASRPTRSPSGSGSRSRSSSSDSISSSSSTSSDSAGDSTQSLTHASSDSSSSSSDDSPARSVQSAAVPAPTSQLLSSLEKDEPRKSFGIKVQNLPVRSTDTSLKDGLFHEFKKFGKVTSVQIHGASEERYGLVFFRQQEDQEKALTASKGKLFFGMQIEVTAWIGPETESENEFCPLDERIDEFHPKATRTLFIGNLEKTTTYHVLRNIFQRFGEIVDIDIKKVNGVPQYAFLQYCHIASVCKAIKKMDGEYLGNNRLKLDFGKSMPTNCVWLDGLSSNVSDQYLTRHFCRYGPVVKVVFDRLKGMALVLYNEIEYAQAAVKETKGRKLGGNKIKVDFAN</sequence>
<dbReference type="FunFam" id="3.30.70.330:FF:000143">
    <property type="entry name" value="msx2-interacting protein-like isoform X1"/>
    <property type="match status" value="1"/>
</dbReference>
<dbReference type="Gene3D" id="3.30.70.330">
    <property type="match status" value="4"/>
</dbReference>
<keyword evidence="6" id="KW-1185">Reference proteome</keyword>
<evidence type="ECO:0000256" key="3">
    <source>
        <dbReference type="SAM" id="MobiDB-lite"/>
    </source>
</evidence>
<dbReference type="InterPro" id="IPR035979">
    <property type="entry name" value="RBD_domain_sf"/>
</dbReference>
<dbReference type="InterPro" id="IPR012677">
    <property type="entry name" value="Nucleotide-bd_a/b_plait_sf"/>
</dbReference>
<feature type="domain" description="RRM" evidence="4">
    <location>
        <begin position="338"/>
        <end position="411"/>
    </location>
</feature>
<dbReference type="InterPro" id="IPR034173">
    <property type="entry name" value="SHARP_RRM2"/>
</dbReference>
<dbReference type="PANTHER" id="PTHR23189">
    <property type="entry name" value="RNA RECOGNITION MOTIF-CONTAINING"/>
    <property type="match status" value="1"/>
</dbReference>
<dbReference type="CDD" id="cd12350">
    <property type="entry name" value="RRM3_SHARP"/>
    <property type="match status" value="1"/>
</dbReference>
<keyword evidence="1 2" id="KW-0694">RNA-binding</keyword>
<feature type="region of interest" description="Disordered" evidence="3">
    <location>
        <begin position="216"/>
        <end position="333"/>
    </location>
</feature>
<dbReference type="FunFam" id="3.30.70.330:FF:000118">
    <property type="entry name" value="msx2-interacting protein-like isoform X1"/>
    <property type="match status" value="1"/>
</dbReference>
<dbReference type="SMART" id="SM00360">
    <property type="entry name" value="RRM"/>
    <property type="match status" value="4"/>
</dbReference>
<reference evidence="5" key="1">
    <citation type="submission" date="2019-04" db="EMBL/GenBank/DDBJ databases">
        <authorList>
            <person name="Alioto T."/>
            <person name="Alioto T."/>
        </authorList>
    </citation>
    <scope>NUCLEOTIDE SEQUENCE [LARGE SCALE GENOMIC DNA]</scope>
</reference>
<accession>A0A5E4CZI8</accession>
<feature type="compositionally biased region" description="Basic and acidic residues" evidence="3">
    <location>
        <begin position="186"/>
        <end position="198"/>
    </location>
</feature>
<name>A0A5E4CZI8_MARMO</name>
<dbReference type="FunFam" id="3.30.70.330:FF:000088">
    <property type="entry name" value="msx2-interacting protein-like isoform X1"/>
    <property type="match status" value="1"/>
</dbReference>
<dbReference type="CDD" id="cd12349">
    <property type="entry name" value="RRM2_SHARP"/>
    <property type="match status" value="1"/>
</dbReference>
<evidence type="ECO:0000313" key="6">
    <source>
        <dbReference type="Proteomes" id="UP000335636"/>
    </source>
</evidence>
<proteinExistence type="predicted"/>
<dbReference type="InterPro" id="IPR000504">
    <property type="entry name" value="RRM_dom"/>
</dbReference>
<evidence type="ECO:0000256" key="1">
    <source>
        <dbReference type="ARBA" id="ARBA00022884"/>
    </source>
</evidence>
<feature type="domain" description="RRM" evidence="4">
    <location>
        <begin position="6"/>
        <end position="81"/>
    </location>
</feature>
<feature type="domain" description="RRM" evidence="4">
    <location>
        <begin position="520"/>
        <end position="591"/>
    </location>
</feature>
<organism evidence="5 6">
    <name type="scientific">Marmota monax</name>
    <name type="common">Woodchuck</name>
    <dbReference type="NCBI Taxonomy" id="9995"/>
    <lineage>
        <taxon>Eukaryota</taxon>
        <taxon>Metazoa</taxon>
        <taxon>Chordata</taxon>
        <taxon>Craniata</taxon>
        <taxon>Vertebrata</taxon>
        <taxon>Euteleostomi</taxon>
        <taxon>Mammalia</taxon>
        <taxon>Eutheria</taxon>
        <taxon>Euarchontoglires</taxon>
        <taxon>Glires</taxon>
        <taxon>Rodentia</taxon>
        <taxon>Sciuromorpha</taxon>
        <taxon>Sciuridae</taxon>
        <taxon>Xerinae</taxon>
        <taxon>Marmotini</taxon>
        <taxon>Marmota</taxon>
    </lineage>
</organism>
<dbReference type="EMBL" id="CABDUW010002545">
    <property type="protein sequence ID" value="VTJ87216.1"/>
    <property type="molecule type" value="Genomic_DNA"/>
</dbReference>
<feature type="compositionally biased region" description="Low complexity" evidence="3">
    <location>
        <begin position="236"/>
        <end position="307"/>
    </location>
</feature>
<feature type="region of interest" description="Disordered" evidence="3">
    <location>
        <begin position="175"/>
        <end position="200"/>
    </location>
</feature>